<evidence type="ECO:0000256" key="7">
    <source>
        <dbReference type="ARBA" id="ARBA00012575"/>
    </source>
</evidence>
<evidence type="ECO:0000256" key="19">
    <source>
        <dbReference type="ARBA" id="ARBA00054222"/>
    </source>
</evidence>
<keyword evidence="12" id="KW-0547">Nucleotide-binding</keyword>
<dbReference type="OrthoDB" id="429626at2759"/>
<dbReference type="Pfam" id="PF01967">
    <property type="entry name" value="MoaC"/>
    <property type="match status" value="1"/>
</dbReference>
<dbReference type="EC" id="4.6.1.17" evidence="7"/>
<proteinExistence type="inferred from homology"/>
<dbReference type="InterPro" id="IPR000385">
    <property type="entry name" value="MoaA_NifB_PqqE_Fe-S-bd_CS"/>
</dbReference>
<keyword evidence="10" id="KW-0949">S-adenosyl-L-methionine</keyword>
<comment type="similarity">
    <text evidence="5">In the N-terminal section; belongs to the radical SAM superfamily. MoaA family.</text>
</comment>
<comment type="pathway">
    <text evidence="3">Cofactor biosynthesis; molybdopterin biosynthesis.</text>
</comment>
<accession>A0A813Z5K6</accession>
<evidence type="ECO:0000256" key="14">
    <source>
        <dbReference type="ARBA" id="ARBA00023014"/>
    </source>
</evidence>
<evidence type="ECO:0000256" key="11">
    <source>
        <dbReference type="ARBA" id="ARBA00022723"/>
    </source>
</evidence>
<evidence type="ECO:0000313" key="22">
    <source>
        <dbReference type="EMBL" id="CAF0893611.1"/>
    </source>
</evidence>
<dbReference type="UniPathway" id="UPA00344"/>
<dbReference type="CDD" id="cd01420">
    <property type="entry name" value="MoaC_PE"/>
    <property type="match status" value="1"/>
</dbReference>
<comment type="subunit">
    <text evidence="20">Isoform MOCS1A and isoform MOCS1B probably form a heterooligomer.</text>
</comment>
<evidence type="ECO:0000256" key="9">
    <source>
        <dbReference type="ARBA" id="ARBA00022485"/>
    </source>
</evidence>
<dbReference type="InterPro" id="IPR010505">
    <property type="entry name" value="MoaA_twitch"/>
</dbReference>
<keyword evidence="9" id="KW-0004">4Fe-4S</keyword>
<dbReference type="NCBIfam" id="NF001199">
    <property type="entry name" value="PRK00164.2-1"/>
    <property type="match status" value="1"/>
</dbReference>
<dbReference type="InterPro" id="IPR036522">
    <property type="entry name" value="MoaC_sf"/>
</dbReference>
<dbReference type="InterPro" id="IPR058240">
    <property type="entry name" value="rSAM_sf"/>
</dbReference>
<dbReference type="NCBIfam" id="TIGR02666">
    <property type="entry name" value="moaA"/>
    <property type="match status" value="1"/>
</dbReference>
<dbReference type="InterPro" id="IPR007197">
    <property type="entry name" value="rSAM"/>
</dbReference>
<evidence type="ECO:0000256" key="20">
    <source>
        <dbReference type="ARBA" id="ARBA00063038"/>
    </source>
</evidence>
<dbReference type="CDD" id="cd21117">
    <property type="entry name" value="Twitch_MoaA"/>
    <property type="match status" value="1"/>
</dbReference>
<evidence type="ECO:0000256" key="1">
    <source>
        <dbReference type="ARBA" id="ARBA00001637"/>
    </source>
</evidence>
<dbReference type="GO" id="GO:0005525">
    <property type="term" value="F:GTP binding"/>
    <property type="evidence" value="ECO:0007669"/>
    <property type="project" value="UniProtKB-KW"/>
</dbReference>
<protein>
    <recommendedName>
        <fullName evidence="8">Molybdenum cofactor biosynthesis protein 1</fullName>
        <ecNumber evidence="6">4.1.99.22</ecNumber>
        <ecNumber evidence="7">4.6.1.17</ecNumber>
    </recommendedName>
</protein>
<dbReference type="InterPro" id="IPR047594">
    <property type="entry name" value="MoaC_bact/euk"/>
</dbReference>
<dbReference type="FunFam" id="3.20.20.70:FF:000117">
    <property type="entry name" value="molybdenum cofactor biosynthesis protein 1"/>
    <property type="match status" value="1"/>
</dbReference>
<comment type="function">
    <text evidence="19">Isoform MOCS1A and isoform MOCS1B probably form a complex that catalyzes the conversion of 5'-GTP to cyclic pyranopterin monophosphate (cPMP). MOCS1A catalyzes the cyclization of GTP to (8S)-3',8-cyclo-7,8-dihydroguanosine 5'-triphosphate and MOCS1B catalyzes the subsequent conversion of (8S)-3',8-cyclo-7,8-dihydroguanosine 5'-triphosphate to cPMP.</text>
</comment>
<dbReference type="InterPro" id="IPR040064">
    <property type="entry name" value="MoaA-like"/>
</dbReference>
<dbReference type="SFLD" id="SFLDG01383">
    <property type="entry name" value="cyclic_pyranopterin_phosphate"/>
    <property type="match status" value="1"/>
</dbReference>
<keyword evidence="17" id="KW-0456">Lyase</keyword>
<dbReference type="PROSITE" id="PS51918">
    <property type="entry name" value="RADICAL_SAM"/>
    <property type="match status" value="1"/>
</dbReference>
<dbReference type="InterPro" id="IPR013483">
    <property type="entry name" value="MoaA"/>
</dbReference>
<keyword evidence="14" id="KW-0411">Iron-sulfur</keyword>
<evidence type="ECO:0000256" key="8">
    <source>
        <dbReference type="ARBA" id="ARBA00015273"/>
    </source>
</evidence>
<keyword evidence="16" id="KW-0501">Molybdenum cofactor biosynthesis</keyword>
<dbReference type="SUPFAM" id="SSF55040">
    <property type="entry name" value="Molybdenum cofactor biosynthesis protein C, MoaC"/>
    <property type="match status" value="1"/>
</dbReference>
<comment type="catalytic activity">
    <reaction evidence="18">
        <text>GTP + AH2 + S-adenosyl-L-methionine = (8S)-3',8-cyclo-7,8-dihydroguanosine 5'-triphosphate + 5'-deoxyadenosine + L-methionine + A + H(+)</text>
        <dbReference type="Rhea" id="RHEA:49576"/>
        <dbReference type="ChEBI" id="CHEBI:13193"/>
        <dbReference type="ChEBI" id="CHEBI:15378"/>
        <dbReference type="ChEBI" id="CHEBI:17319"/>
        <dbReference type="ChEBI" id="CHEBI:17499"/>
        <dbReference type="ChEBI" id="CHEBI:37565"/>
        <dbReference type="ChEBI" id="CHEBI:57844"/>
        <dbReference type="ChEBI" id="CHEBI:59789"/>
        <dbReference type="ChEBI" id="CHEBI:131766"/>
        <dbReference type="EC" id="4.1.99.22"/>
    </reaction>
</comment>
<dbReference type="NCBIfam" id="NF006870">
    <property type="entry name" value="PRK09364.1"/>
    <property type="match status" value="1"/>
</dbReference>
<dbReference type="GO" id="GO:0061798">
    <property type="term" value="F:GTP 3',8'-cyclase activity"/>
    <property type="evidence" value="ECO:0007669"/>
    <property type="project" value="UniProtKB-EC"/>
</dbReference>
<dbReference type="Gene3D" id="3.20.20.70">
    <property type="entry name" value="Aldolase class I"/>
    <property type="match status" value="1"/>
</dbReference>
<dbReference type="PANTHER" id="PTHR22960:SF0">
    <property type="entry name" value="MOLYBDENUM COFACTOR BIOSYNTHESIS PROTEIN 1"/>
    <property type="match status" value="1"/>
</dbReference>
<evidence type="ECO:0000256" key="13">
    <source>
        <dbReference type="ARBA" id="ARBA00023004"/>
    </source>
</evidence>
<organism evidence="22 23">
    <name type="scientific">Brachionus calyciflorus</name>
    <dbReference type="NCBI Taxonomy" id="104777"/>
    <lineage>
        <taxon>Eukaryota</taxon>
        <taxon>Metazoa</taxon>
        <taxon>Spiralia</taxon>
        <taxon>Gnathifera</taxon>
        <taxon>Rotifera</taxon>
        <taxon>Eurotatoria</taxon>
        <taxon>Monogononta</taxon>
        <taxon>Pseudotrocha</taxon>
        <taxon>Ploima</taxon>
        <taxon>Brachionidae</taxon>
        <taxon>Brachionus</taxon>
    </lineage>
</organism>
<evidence type="ECO:0000256" key="2">
    <source>
        <dbReference type="ARBA" id="ARBA00001966"/>
    </source>
</evidence>
<evidence type="ECO:0000256" key="4">
    <source>
        <dbReference type="ARBA" id="ARBA00008484"/>
    </source>
</evidence>
<evidence type="ECO:0000256" key="15">
    <source>
        <dbReference type="ARBA" id="ARBA00023134"/>
    </source>
</evidence>
<dbReference type="SFLD" id="SFLDG01386">
    <property type="entry name" value="main_SPASM_domain-containing"/>
    <property type="match status" value="1"/>
</dbReference>
<comment type="similarity">
    <text evidence="4">In the C-terminal section; belongs to the MoaC family.</text>
</comment>
<dbReference type="EC" id="4.1.99.22" evidence="6"/>
<sequence length="617" mass="70210">MSKNLISRLNAATASSVKPKINYLGQISDPATNQVIKNNSKKSVLYDLFGRKHNYLRVSLTERCNLRCTYCMPEEGVKLTPNEKLLTGSEIVNLINFFARLGVNKVRFTGGEPLVRKDCVDIIREVGKIEGIKKIAMTSNGIVLSKKIKDLKEAGLNQLNISLDTLEEKKFEFVAKRKGWSKVMNSIQAAIDLDYSPLKINCVVMKGINDDEITNFIEFTKDKNIDVRFIEYMPFDGNKWNTKKMVSFREMMKIIAQKYPIESIQKLQDDPNDTSKAFKIENYKGQFGFITSMSEHFCSTCNRIRLTADGNLKVCLFGNSEVSLRDAIRSNMNDEDLEELISSAIKRKKEKHAGLDILPSLKNRPMILIDNCTSCKNKVSNIYYSKSSHYKYENNNKNFLVRNSILLTNLYSNQNRLATFRFYSTDSYDEQNALWNQFKDYYKEKTNQSNQNSLNSMFTHLDNETNLPKQVDISEKKQSESKPVRIACASGFIQLNNETFKALTQNKLKKGNALIVAQIAGIQASKQTQNLIPLCHQILLDVCDVNFILDEVNNRVVCEAICKTSASKTGVEMEALTACSIALLTIYDMCKAIQKDAVINDIKLEYKYGGKSDYKRN</sequence>
<dbReference type="HAMAP" id="MF_01225_B">
    <property type="entry name" value="MoaA_B"/>
    <property type="match status" value="1"/>
</dbReference>
<evidence type="ECO:0000256" key="16">
    <source>
        <dbReference type="ARBA" id="ARBA00023150"/>
    </source>
</evidence>
<dbReference type="InterPro" id="IPR006638">
    <property type="entry name" value="Elp3/MiaA/NifB-like_rSAM"/>
</dbReference>
<evidence type="ECO:0000256" key="17">
    <source>
        <dbReference type="ARBA" id="ARBA00023239"/>
    </source>
</evidence>
<evidence type="ECO:0000256" key="6">
    <source>
        <dbReference type="ARBA" id="ARBA00012167"/>
    </source>
</evidence>
<keyword evidence="15" id="KW-0342">GTP-binding</keyword>
<dbReference type="AlphaFoldDB" id="A0A813Z5K6"/>
<evidence type="ECO:0000256" key="18">
    <source>
        <dbReference type="ARBA" id="ARBA00048697"/>
    </source>
</evidence>
<keyword evidence="13" id="KW-0408">Iron</keyword>
<dbReference type="SFLD" id="SFLDG01067">
    <property type="entry name" value="SPASM/twitch_domain_containing"/>
    <property type="match status" value="1"/>
</dbReference>
<dbReference type="SFLD" id="SFLDS00029">
    <property type="entry name" value="Radical_SAM"/>
    <property type="match status" value="1"/>
</dbReference>
<comment type="cofactor">
    <cofactor evidence="2">
        <name>[4Fe-4S] cluster</name>
        <dbReference type="ChEBI" id="CHEBI:49883"/>
    </cofactor>
</comment>
<dbReference type="GO" id="GO:0046872">
    <property type="term" value="F:metal ion binding"/>
    <property type="evidence" value="ECO:0007669"/>
    <property type="project" value="UniProtKB-KW"/>
</dbReference>
<dbReference type="PROSITE" id="PS01305">
    <property type="entry name" value="MOAA_NIFB_PQQE"/>
    <property type="match status" value="1"/>
</dbReference>
<dbReference type="InterPro" id="IPR050105">
    <property type="entry name" value="MoCo_biosynth_MoaA/MoaC"/>
</dbReference>
<dbReference type="Pfam" id="PF06463">
    <property type="entry name" value="Mob_synth_C"/>
    <property type="match status" value="1"/>
</dbReference>
<dbReference type="Pfam" id="PF04055">
    <property type="entry name" value="Radical_SAM"/>
    <property type="match status" value="1"/>
</dbReference>
<dbReference type="GO" id="GO:0061799">
    <property type="term" value="F:cyclic pyranopterin monophosphate synthase activity"/>
    <property type="evidence" value="ECO:0007669"/>
    <property type="project" value="UniProtKB-EC"/>
</dbReference>
<keyword evidence="23" id="KW-1185">Reference proteome</keyword>
<comment type="catalytic activity">
    <reaction evidence="1">
        <text>(8S)-3',8-cyclo-7,8-dihydroguanosine 5'-triphosphate = cyclic pyranopterin phosphate + diphosphate</text>
        <dbReference type="Rhea" id="RHEA:49580"/>
        <dbReference type="ChEBI" id="CHEBI:33019"/>
        <dbReference type="ChEBI" id="CHEBI:59648"/>
        <dbReference type="ChEBI" id="CHEBI:131766"/>
        <dbReference type="EC" id="4.6.1.17"/>
    </reaction>
</comment>
<feature type="domain" description="Radical SAM core" evidence="21">
    <location>
        <begin position="48"/>
        <end position="270"/>
    </location>
</feature>
<dbReference type="NCBIfam" id="TIGR00581">
    <property type="entry name" value="moaC"/>
    <property type="match status" value="1"/>
</dbReference>
<comment type="caution">
    <text evidence="22">The sequence shown here is derived from an EMBL/GenBank/DDBJ whole genome shotgun (WGS) entry which is preliminary data.</text>
</comment>
<name>A0A813Z5K6_9BILA</name>
<gene>
    <name evidence="22" type="ORF">OXX778_LOCUS11037</name>
</gene>
<evidence type="ECO:0000256" key="12">
    <source>
        <dbReference type="ARBA" id="ARBA00022741"/>
    </source>
</evidence>
<dbReference type="GO" id="GO:0006777">
    <property type="term" value="P:Mo-molybdopterin cofactor biosynthetic process"/>
    <property type="evidence" value="ECO:0007669"/>
    <property type="project" value="UniProtKB-KW"/>
</dbReference>
<dbReference type="InterPro" id="IPR013785">
    <property type="entry name" value="Aldolase_TIM"/>
</dbReference>
<evidence type="ECO:0000256" key="10">
    <source>
        <dbReference type="ARBA" id="ARBA00022691"/>
    </source>
</evidence>
<dbReference type="CDD" id="cd01335">
    <property type="entry name" value="Radical_SAM"/>
    <property type="match status" value="1"/>
</dbReference>
<evidence type="ECO:0000259" key="21">
    <source>
        <dbReference type="PROSITE" id="PS51918"/>
    </source>
</evidence>
<dbReference type="EMBL" id="CAJNOC010001822">
    <property type="protein sequence ID" value="CAF0893611.1"/>
    <property type="molecule type" value="Genomic_DNA"/>
</dbReference>
<keyword evidence="11" id="KW-0479">Metal-binding</keyword>
<dbReference type="PANTHER" id="PTHR22960">
    <property type="entry name" value="MOLYBDOPTERIN COFACTOR SYNTHESIS PROTEIN A"/>
    <property type="match status" value="1"/>
</dbReference>
<dbReference type="GO" id="GO:0051539">
    <property type="term" value="F:4 iron, 4 sulfur cluster binding"/>
    <property type="evidence" value="ECO:0007669"/>
    <property type="project" value="UniProtKB-KW"/>
</dbReference>
<dbReference type="Proteomes" id="UP000663879">
    <property type="component" value="Unassembled WGS sequence"/>
</dbReference>
<dbReference type="Gene3D" id="3.30.70.640">
    <property type="entry name" value="Molybdopterin cofactor biosynthesis C (MoaC) domain"/>
    <property type="match status" value="1"/>
</dbReference>
<dbReference type="SUPFAM" id="SSF102114">
    <property type="entry name" value="Radical SAM enzymes"/>
    <property type="match status" value="1"/>
</dbReference>
<evidence type="ECO:0000313" key="23">
    <source>
        <dbReference type="Proteomes" id="UP000663879"/>
    </source>
</evidence>
<evidence type="ECO:0000256" key="3">
    <source>
        <dbReference type="ARBA" id="ARBA00005046"/>
    </source>
</evidence>
<evidence type="ECO:0000256" key="5">
    <source>
        <dbReference type="ARBA" id="ARBA00009862"/>
    </source>
</evidence>
<dbReference type="InterPro" id="IPR023045">
    <property type="entry name" value="MoaC"/>
</dbReference>
<reference evidence="22" key="1">
    <citation type="submission" date="2021-02" db="EMBL/GenBank/DDBJ databases">
        <authorList>
            <person name="Nowell W R."/>
        </authorList>
    </citation>
    <scope>NUCLEOTIDE SEQUENCE</scope>
    <source>
        <strain evidence="22">Ploen Becks lab</strain>
    </source>
</reference>
<dbReference type="InterPro" id="IPR002820">
    <property type="entry name" value="Mopterin_CF_biosynth-C_dom"/>
</dbReference>
<dbReference type="SMART" id="SM00729">
    <property type="entry name" value="Elp3"/>
    <property type="match status" value="1"/>
</dbReference>